<evidence type="ECO:0000256" key="15">
    <source>
        <dbReference type="ARBA" id="ARBA00023136"/>
    </source>
</evidence>
<dbReference type="AlphaFoldDB" id="A0A6P8SL31"/>
<dbReference type="GeneID" id="117367999"/>
<keyword evidence="14" id="KW-0443">Lipid metabolism</keyword>
<comment type="catalytic activity">
    <reaction evidence="26">
        <text>octan-3-one + NADPH + O2 + H(+) = pentyl propanoate + NADP(+) + H2O</text>
        <dbReference type="Rhea" id="RHEA:54840"/>
        <dbReference type="ChEBI" id="CHEBI:15377"/>
        <dbReference type="ChEBI" id="CHEBI:15378"/>
        <dbReference type="ChEBI" id="CHEBI:15379"/>
        <dbReference type="ChEBI" id="CHEBI:57783"/>
        <dbReference type="ChEBI" id="CHEBI:58349"/>
        <dbReference type="ChEBI" id="CHEBI:80946"/>
        <dbReference type="ChEBI" id="CHEBI:87373"/>
    </reaction>
    <physiologicalReaction direction="left-to-right" evidence="26">
        <dbReference type="Rhea" id="RHEA:54841"/>
    </physiologicalReaction>
</comment>
<evidence type="ECO:0000313" key="31">
    <source>
        <dbReference type="RefSeq" id="XP_033817078.1"/>
    </source>
</evidence>
<evidence type="ECO:0000256" key="19">
    <source>
        <dbReference type="ARBA" id="ARBA00047855"/>
    </source>
</evidence>
<evidence type="ECO:0000256" key="20">
    <source>
        <dbReference type="ARBA" id="ARBA00047864"/>
    </source>
</evidence>
<evidence type="ECO:0000256" key="12">
    <source>
        <dbReference type="ARBA" id="ARBA00023002"/>
    </source>
</evidence>
<evidence type="ECO:0000256" key="10">
    <source>
        <dbReference type="ARBA" id="ARBA00022857"/>
    </source>
</evidence>
<keyword evidence="27" id="KW-0256">Endoplasmic reticulum</keyword>
<proteinExistence type="inferred from homology"/>
<organism evidence="30 31">
    <name type="scientific">Geotrypetes seraphini</name>
    <name type="common">Gaboon caecilian</name>
    <name type="synonym">Caecilia seraphini</name>
    <dbReference type="NCBI Taxonomy" id="260995"/>
    <lineage>
        <taxon>Eukaryota</taxon>
        <taxon>Metazoa</taxon>
        <taxon>Chordata</taxon>
        <taxon>Craniata</taxon>
        <taxon>Vertebrata</taxon>
        <taxon>Euteleostomi</taxon>
        <taxon>Amphibia</taxon>
        <taxon>Gymnophiona</taxon>
        <taxon>Geotrypetes</taxon>
    </lineage>
</organism>
<keyword evidence="12 27" id="KW-0560">Oxidoreductase</keyword>
<comment type="subcellular location">
    <subcellularLocation>
        <location evidence="27">Endoplasmic reticulum membrane</location>
    </subcellularLocation>
    <subcellularLocation>
        <location evidence="2">Microsome membrane</location>
    </subcellularLocation>
</comment>
<dbReference type="GO" id="GO:0005789">
    <property type="term" value="C:endoplasmic reticulum membrane"/>
    <property type="evidence" value="ECO:0007669"/>
    <property type="project" value="UniProtKB-SubCell"/>
</dbReference>
<dbReference type="InterPro" id="IPR000960">
    <property type="entry name" value="Flavin_mOase"/>
</dbReference>
<dbReference type="InterPro" id="IPR036188">
    <property type="entry name" value="FAD/NAD-bd_sf"/>
</dbReference>
<dbReference type="PRINTS" id="PR00370">
    <property type="entry name" value="FMOXYGENASE"/>
</dbReference>
<name>A0A6P8SL31_GEOSA</name>
<comment type="catalytic activity">
    <reaction evidence="24">
        <text>heptan-4-one + NADPH + O2 + H(+) = propyl butanoate + NADP(+) + H2O</text>
        <dbReference type="Rhea" id="RHEA:54852"/>
        <dbReference type="ChEBI" id="CHEBI:15377"/>
        <dbReference type="ChEBI" id="CHEBI:15378"/>
        <dbReference type="ChEBI" id="CHEBI:15379"/>
        <dbReference type="ChEBI" id="CHEBI:57783"/>
        <dbReference type="ChEBI" id="CHEBI:58349"/>
        <dbReference type="ChEBI" id="CHEBI:89484"/>
        <dbReference type="ChEBI" id="CHEBI:89719"/>
    </reaction>
    <physiologicalReaction direction="left-to-right" evidence="24">
        <dbReference type="Rhea" id="RHEA:54853"/>
    </physiologicalReaction>
</comment>
<dbReference type="GO" id="GO:0006629">
    <property type="term" value="P:lipid metabolic process"/>
    <property type="evidence" value="ECO:0007669"/>
    <property type="project" value="UniProtKB-KW"/>
</dbReference>
<evidence type="ECO:0000256" key="3">
    <source>
        <dbReference type="ARBA" id="ARBA00009183"/>
    </source>
</evidence>
<evidence type="ECO:0000256" key="26">
    <source>
        <dbReference type="ARBA" id="ARBA00049475"/>
    </source>
</evidence>
<keyword evidence="8 27" id="KW-0274">FAD</keyword>
<dbReference type="EC" id="1.-.-.-" evidence="28"/>
<dbReference type="GO" id="GO:0016174">
    <property type="term" value="F:NAD(P)H oxidase H2O2-forming activity"/>
    <property type="evidence" value="ECO:0007669"/>
    <property type="project" value="UniProtKB-EC"/>
</dbReference>
<dbReference type="Proteomes" id="UP000515159">
    <property type="component" value="Chromosome 10"/>
</dbReference>
<evidence type="ECO:0000256" key="13">
    <source>
        <dbReference type="ARBA" id="ARBA00023033"/>
    </source>
</evidence>
<comment type="similarity">
    <text evidence="3 27 28">Belongs to the FMO family.</text>
</comment>
<evidence type="ECO:0000256" key="4">
    <source>
        <dbReference type="ARBA" id="ARBA00022481"/>
    </source>
</evidence>
<comment type="catalytic activity">
    <reaction evidence="20">
        <text>NADPH + O2 + H(+) = H2O2 + NADP(+)</text>
        <dbReference type="Rhea" id="RHEA:11260"/>
        <dbReference type="ChEBI" id="CHEBI:15378"/>
        <dbReference type="ChEBI" id="CHEBI:15379"/>
        <dbReference type="ChEBI" id="CHEBI:16240"/>
        <dbReference type="ChEBI" id="CHEBI:57783"/>
        <dbReference type="ChEBI" id="CHEBI:58349"/>
        <dbReference type="EC" id="1.6.3.1"/>
    </reaction>
    <physiologicalReaction direction="left-to-right" evidence="20">
        <dbReference type="Rhea" id="RHEA:11261"/>
    </physiologicalReaction>
</comment>
<keyword evidence="4" id="KW-0488">Methylation</keyword>
<feature type="transmembrane region" description="Helical" evidence="29">
    <location>
        <begin position="520"/>
        <end position="544"/>
    </location>
</feature>
<evidence type="ECO:0000256" key="28">
    <source>
        <dbReference type="RuleBase" id="RU361177"/>
    </source>
</evidence>
<dbReference type="KEGG" id="gsh:117367999"/>
<evidence type="ECO:0000256" key="17">
    <source>
        <dbReference type="ARBA" id="ARBA00047426"/>
    </source>
</evidence>
<comment type="catalytic activity">
    <reaction evidence="22">
        <text>octan-3-one + NADPH + O2 + H(+) = ethyl hexanoate + NADP(+) + H2O</text>
        <dbReference type="Rhea" id="RHEA:54856"/>
        <dbReference type="ChEBI" id="CHEBI:15377"/>
        <dbReference type="ChEBI" id="CHEBI:15378"/>
        <dbReference type="ChEBI" id="CHEBI:15379"/>
        <dbReference type="ChEBI" id="CHEBI:57783"/>
        <dbReference type="ChEBI" id="CHEBI:58349"/>
        <dbReference type="ChEBI" id="CHEBI:80946"/>
        <dbReference type="ChEBI" id="CHEBI:86055"/>
    </reaction>
    <physiologicalReaction direction="left-to-right" evidence="22">
        <dbReference type="Rhea" id="RHEA:54857"/>
    </physiologicalReaction>
</comment>
<dbReference type="Pfam" id="PF00743">
    <property type="entry name" value="FMO-like"/>
    <property type="match status" value="1"/>
</dbReference>
<protein>
    <recommendedName>
        <fullName evidence="28">Flavin-containing monooxygenase</fullName>
        <ecNumber evidence="28">1.-.-.-</ecNumber>
    </recommendedName>
</protein>
<evidence type="ECO:0000256" key="14">
    <source>
        <dbReference type="ARBA" id="ARBA00023098"/>
    </source>
</evidence>
<dbReference type="PRINTS" id="PR01125">
    <property type="entry name" value="FMOXYGENASE5"/>
</dbReference>
<dbReference type="FunFam" id="3.50.50.60:FF:000073">
    <property type="entry name" value="Dimethylaniline monooxygenase [N-oxide-forming]"/>
    <property type="match status" value="1"/>
</dbReference>
<sequence>MKTMTKRIAVIGAGSSGLTAIKCCLDEGLEPTCFERSDDIGGLWRFNENPEDGRASIYKSVIINTSKEMMCYSDYPIPDDFPNYMHNSKIINYFRMYAKNFDLLKYIQFKTTVCSIKKRPDFSSSGQWDVTTGKDGKQESAIFDGILVCSGHHTFPNLPLHCFPGIEKFKGRYFHSRDYKFPYEFVDKRIIVIGIGNSGGDLAVELSAFAKQVFLSTRRGAWIINRVCDDGFPLDVVLYSRYKYLIKQFMSISMLNDWAEKRANARFNHENYGLKPCHRIVSQHPTVNDDLPNRILAGKVLIKPNVKMFTETAAIFEDGTVEDNIDTVIFATGYSFSFPFFDEPSLTVHNNKIPLYKFVFPADLEKMTVAFIGLIQPIGAIMPIAELQCRWATRVFKGLNKLPSMSDMKADIAMKKKDMENRYVESPRHTIQVDFMEYMDELARQIGVKPNVLSLLIKDPKLAKEVFYGPCTPYQYRLKGPGVWEGARQAILTQGDRIIKPTKTRVSDNQMMDHLSSVPLLLKAVAVLFVLAAVFFNFSSFSALRI</sequence>
<evidence type="ECO:0000256" key="5">
    <source>
        <dbReference type="ARBA" id="ARBA00022553"/>
    </source>
</evidence>
<evidence type="ECO:0000256" key="29">
    <source>
        <dbReference type="SAM" id="Phobius"/>
    </source>
</evidence>
<reference evidence="31 32" key="1">
    <citation type="submission" date="2025-04" db="UniProtKB">
        <authorList>
            <consortium name="RefSeq"/>
        </authorList>
    </citation>
    <scope>IDENTIFICATION</scope>
</reference>
<dbReference type="InterPro" id="IPR020946">
    <property type="entry name" value="Flavin_mOase-like"/>
</dbReference>
<dbReference type="FunFam" id="3.50.50.60:FF:000409">
    <property type="entry name" value="Dimethylaniline monooxygenase [N-oxide-forming]"/>
    <property type="match status" value="1"/>
</dbReference>
<evidence type="ECO:0000256" key="2">
    <source>
        <dbReference type="ARBA" id="ARBA00004524"/>
    </source>
</evidence>
<dbReference type="OrthoDB" id="66881at2759"/>
<comment type="catalytic activity">
    <reaction evidence="23">
        <text>(2E)-geranial + NADPH + O2 + H(+) = (1E)-2,6-dimethylhepta-1,5-dien-1-yl formate + NADP(+) + H2O</text>
        <dbReference type="Rhea" id="RHEA:54860"/>
        <dbReference type="ChEBI" id="CHEBI:15377"/>
        <dbReference type="ChEBI" id="CHEBI:15378"/>
        <dbReference type="ChEBI" id="CHEBI:15379"/>
        <dbReference type="ChEBI" id="CHEBI:16980"/>
        <dbReference type="ChEBI" id="CHEBI:57783"/>
        <dbReference type="ChEBI" id="CHEBI:58349"/>
        <dbReference type="ChEBI" id="CHEBI:138375"/>
    </reaction>
    <physiologicalReaction direction="left-to-right" evidence="23">
        <dbReference type="Rhea" id="RHEA:54861"/>
    </physiologicalReaction>
</comment>
<gene>
    <name evidence="31 32 33" type="primary">LOC117367999</name>
</gene>
<evidence type="ECO:0000256" key="22">
    <source>
        <dbReference type="ARBA" id="ARBA00048459"/>
    </source>
</evidence>
<dbReference type="RefSeq" id="XP_033817078.1">
    <property type="nucleotide sequence ID" value="XM_033961187.1"/>
</dbReference>
<evidence type="ECO:0000313" key="30">
    <source>
        <dbReference type="Proteomes" id="UP000515159"/>
    </source>
</evidence>
<keyword evidence="13 27" id="KW-0503">Monooxygenase</keyword>
<evidence type="ECO:0000256" key="6">
    <source>
        <dbReference type="ARBA" id="ARBA00022630"/>
    </source>
</evidence>
<keyword evidence="5" id="KW-0597">Phosphoprotein</keyword>
<keyword evidence="15 27" id="KW-0472">Membrane</keyword>
<dbReference type="GO" id="GO:0004499">
    <property type="term" value="F:N,N-dimethylaniline monooxygenase activity"/>
    <property type="evidence" value="ECO:0007669"/>
    <property type="project" value="UniProtKB-UniRule"/>
</dbReference>
<keyword evidence="30" id="KW-1185">Reference proteome</keyword>
<evidence type="ECO:0000256" key="16">
    <source>
        <dbReference type="ARBA" id="ARBA00045722"/>
    </source>
</evidence>
<evidence type="ECO:0000256" key="11">
    <source>
        <dbReference type="ARBA" id="ARBA00022989"/>
    </source>
</evidence>
<evidence type="ECO:0000256" key="23">
    <source>
        <dbReference type="ARBA" id="ARBA00048989"/>
    </source>
</evidence>
<evidence type="ECO:0000256" key="1">
    <source>
        <dbReference type="ARBA" id="ARBA00001974"/>
    </source>
</evidence>
<comment type="cofactor">
    <cofactor evidence="1 27 28">
        <name>FAD</name>
        <dbReference type="ChEBI" id="CHEBI:57692"/>
    </cofactor>
</comment>
<keyword evidence="10 27" id="KW-0521">NADP</keyword>
<accession>A0A6P8SL31</accession>
<comment type="catalytic activity">
    <reaction evidence="25">
        <text>N,N-dimethylaniline + NADPH + O2 + H(+) = N,N-dimethylaniline N-oxide + NADP(+) + H2O</text>
        <dbReference type="Rhea" id="RHEA:24468"/>
        <dbReference type="ChEBI" id="CHEBI:15377"/>
        <dbReference type="ChEBI" id="CHEBI:15378"/>
        <dbReference type="ChEBI" id="CHEBI:15379"/>
        <dbReference type="ChEBI" id="CHEBI:16269"/>
        <dbReference type="ChEBI" id="CHEBI:17735"/>
        <dbReference type="ChEBI" id="CHEBI:57783"/>
        <dbReference type="ChEBI" id="CHEBI:58349"/>
        <dbReference type="EC" id="1.14.13.8"/>
    </reaction>
    <physiologicalReaction direction="left-to-right" evidence="25">
        <dbReference type="Rhea" id="RHEA:24469"/>
    </physiologicalReaction>
</comment>
<comment type="function">
    <text evidence="16">Acts as a Baeyer-Villiger monooxygenase on a broad range of substrates. Catalyzes the insertion of an oxygen atom into a carbon-carbon bond adjacent to a carbonyl, which converts ketones to esters. Active on diverse carbonyl compounds, whereas soft nucleophiles are mostly non- or poorly reactive. In contrast with other forms of FMO it is non- or poorly active on 'classical' substrates such as drugs, pesticides, and dietary components containing soft nucleophilic heteroatoms. Able to oxidize drug molecules bearing a carbonyl group on an aliphatic chain, such as nabumetone and pentoxifylline. Also, in the absence of substrates, shows slow but yet significant NADPH oxidase activity. Acts as a positive modulator of cholesterol biosynthesis as well as glucose homeostasis, promoting metabolic aging via pleiotropic effects.</text>
</comment>
<dbReference type="FunFam" id="3.50.50.60:FF:000042">
    <property type="entry name" value="Dimethylaniline monooxygenase [N-oxide-forming]"/>
    <property type="match status" value="1"/>
</dbReference>
<evidence type="ECO:0000256" key="21">
    <source>
        <dbReference type="ARBA" id="ARBA00047977"/>
    </source>
</evidence>
<evidence type="ECO:0000313" key="33">
    <source>
        <dbReference type="RefSeq" id="XP_033817080.1"/>
    </source>
</evidence>
<dbReference type="PIRSF" id="PIRSF000332">
    <property type="entry name" value="FMO"/>
    <property type="match status" value="1"/>
</dbReference>
<dbReference type="GO" id="GO:0050660">
    <property type="term" value="F:flavin adenine dinucleotide binding"/>
    <property type="evidence" value="ECO:0007669"/>
    <property type="project" value="InterPro"/>
</dbReference>
<keyword evidence="6 27" id="KW-0285">Flavoprotein</keyword>
<comment type="catalytic activity">
    <reaction evidence="21">
        <text>hexan-3-one + NADPH + O2 + H(+) = ethyl butanoate + NADP(+) + H2O</text>
        <dbReference type="Rhea" id="RHEA:54844"/>
        <dbReference type="ChEBI" id="CHEBI:15377"/>
        <dbReference type="ChEBI" id="CHEBI:15378"/>
        <dbReference type="ChEBI" id="CHEBI:15379"/>
        <dbReference type="ChEBI" id="CHEBI:57783"/>
        <dbReference type="ChEBI" id="CHEBI:58349"/>
        <dbReference type="ChEBI" id="CHEBI:88764"/>
        <dbReference type="ChEBI" id="CHEBI:89891"/>
    </reaction>
    <physiologicalReaction direction="left-to-right" evidence="21">
        <dbReference type="Rhea" id="RHEA:54845"/>
    </physiologicalReaction>
</comment>
<dbReference type="InterPro" id="IPR050346">
    <property type="entry name" value="FMO-like"/>
</dbReference>
<comment type="catalytic activity">
    <reaction evidence="17">
        <text>hexan-3-one + NADPH + O2 + H(+) = propyl propanoate + NADP(+) + H2O</text>
        <dbReference type="Rhea" id="RHEA:54848"/>
        <dbReference type="ChEBI" id="CHEBI:15377"/>
        <dbReference type="ChEBI" id="CHEBI:15378"/>
        <dbReference type="ChEBI" id="CHEBI:15379"/>
        <dbReference type="ChEBI" id="CHEBI:57783"/>
        <dbReference type="ChEBI" id="CHEBI:58349"/>
        <dbReference type="ChEBI" id="CHEBI:89828"/>
        <dbReference type="ChEBI" id="CHEBI:89891"/>
    </reaction>
    <physiologicalReaction direction="left-to-right" evidence="17">
        <dbReference type="Rhea" id="RHEA:54849"/>
    </physiologicalReaction>
</comment>
<dbReference type="Gene3D" id="3.50.50.60">
    <property type="entry name" value="FAD/NAD(P)-binding domain"/>
    <property type="match status" value="3"/>
</dbReference>
<evidence type="ECO:0000256" key="25">
    <source>
        <dbReference type="ARBA" id="ARBA00049443"/>
    </source>
</evidence>
<dbReference type="GO" id="GO:0050661">
    <property type="term" value="F:NADP binding"/>
    <property type="evidence" value="ECO:0007669"/>
    <property type="project" value="InterPro"/>
</dbReference>
<dbReference type="SUPFAM" id="SSF51905">
    <property type="entry name" value="FAD/NAD(P)-binding domain"/>
    <property type="match status" value="2"/>
</dbReference>
<comment type="catalytic activity">
    <reaction evidence="18">
        <text>heptan-2-one + NADPH + O2 + H(+) = pentyl acetate + NADP(+) + H2O</text>
        <dbReference type="Rhea" id="RHEA:54836"/>
        <dbReference type="ChEBI" id="CHEBI:5672"/>
        <dbReference type="ChEBI" id="CHEBI:15377"/>
        <dbReference type="ChEBI" id="CHEBI:15378"/>
        <dbReference type="ChEBI" id="CHEBI:15379"/>
        <dbReference type="ChEBI" id="CHEBI:57783"/>
        <dbReference type="ChEBI" id="CHEBI:58349"/>
        <dbReference type="ChEBI" id="CHEBI:87362"/>
    </reaction>
    <physiologicalReaction direction="left-to-right" evidence="18">
        <dbReference type="Rhea" id="RHEA:54837"/>
    </physiologicalReaction>
</comment>
<dbReference type="PANTHER" id="PTHR23023">
    <property type="entry name" value="DIMETHYLANILINE MONOOXYGENASE"/>
    <property type="match status" value="1"/>
</dbReference>
<evidence type="ECO:0000313" key="32">
    <source>
        <dbReference type="RefSeq" id="XP_033817079.1"/>
    </source>
</evidence>
<keyword evidence="7 29" id="KW-0812">Transmembrane</keyword>
<evidence type="ECO:0000256" key="8">
    <source>
        <dbReference type="ARBA" id="ARBA00022827"/>
    </source>
</evidence>
<evidence type="ECO:0000256" key="24">
    <source>
        <dbReference type="ARBA" id="ARBA00048990"/>
    </source>
</evidence>
<evidence type="ECO:0000256" key="7">
    <source>
        <dbReference type="ARBA" id="ARBA00022692"/>
    </source>
</evidence>
<evidence type="ECO:0000256" key="18">
    <source>
        <dbReference type="ARBA" id="ARBA00047574"/>
    </source>
</evidence>
<dbReference type="RefSeq" id="XP_033817079.1">
    <property type="nucleotide sequence ID" value="XM_033961188.1"/>
</dbReference>
<keyword evidence="9" id="KW-0492">Microsome</keyword>
<evidence type="ECO:0000256" key="9">
    <source>
        <dbReference type="ARBA" id="ARBA00022848"/>
    </source>
</evidence>
<keyword evidence="11 29" id="KW-1133">Transmembrane helix</keyword>
<dbReference type="RefSeq" id="XP_033817080.1">
    <property type="nucleotide sequence ID" value="XM_033961189.1"/>
</dbReference>
<evidence type="ECO:0000256" key="27">
    <source>
        <dbReference type="PIRNR" id="PIRNR000332"/>
    </source>
</evidence>
<dbReference type="InterPro" id="IPR002257">
    <property type="entry name" value="Flavin_mOase_5"/>
</dbReference>
<comment type="catalytic activity">
    <reaction evidence="19">
        <text>sulcatone + NADPH + O2 + H(+) = 4-methylpent-3-en-1-yl acetate + NADP(+) + H2O</text>
        <dbReference type="Rhea" id="RHEA:54864"/>
        <dbReference type="ChEBI" id="CHEBI:15377"/>
        <dbReference type="ChEBI" id="CHEBI:15378"/>
        <dbReference type="ChEBI" id="CHEBI:15379"/>
        <dbReference type="ChEBI" id="CHEBI:16310"/>
        <dbReference type="ChEBI" id="CHEBI:57783"/>
        <dbReference type="ChEBI" id="CHEBI:58349"/>
        <dbReference type="ChEBI" id="CHEBI:138373"/>
    </reaction>
    <physiologicalReaction direction="left-to-right" evidence="19">
        <dbReference type="Rhea" id="RHEA:54865"/>
    </physiologicalReaction>
</comment>